<feature type="compositionally biased region" description="Polar residues" evidence="7">
    <location>
        <begin position="449"/>
        <end position="468"/>
    </location>
</feature>
<feature type="compositionally biased region" description="Basic and acidic residues" evidence="7">
    <location>
        <begin position="380"/>
        <end position="390"/>
    </location>
</feature>
<keyword evidence="4 8" id="KW-1133">Transmembrane helix</keyword>
<dbReference type="PANTHER" id="PTHR12428:SF14">
    <property type="entry name" value="ALBINO3-LIKE PROTEIN 1, CHLOROPLASTIC"/>
    <property type="match status" value="1"/>
</dbReference>
<keyword evidence="3 6" id="KW-0812">Transmembrane</keyword>
<organism evidence="10 11">
    <name type="scientific">Senna tora</name>
    <dbReference type="NCBI Taxonomy" id="362788"/>
    <lineage>
        <taxon>Eukaryota</taxon>
        <taxon>Viridiplantae</taxon>
        <taxon>Streptophyta</taxon>
        <taxon>Embryophyta</taxon>
        <taxon>Tracheophyta</taxon>
        <taxon>Spermatophyta</taxon>
        <taxon>Magnoliopsida</taxon>
        <taxon>eudicotyledons</taxon>
        <taxon>Gunneridae</taxon>
        <taxon>Pentapetalae</taxon>
        <taxon>rosids</taxon>
        <taxon>fabids</taxon>
        <taxon>Fabales</taxon>
        <taxon>Fabaceae</taxon>
        <taxon>Caesalpinioideae</taxon>
        <taxon>Cassia clade</taxon>
        <taxon>Senna</taxon>
    </lineage>
</organism>
<dbReference type="AlphaFoldDB" id="A0A834T274"/>
<feature type="compositionally biased region" description="Basic and acidic residues" evidence="7">
    <location>
        <begin position="398"/>
        <end position="428"/>
    </location>
</feature>
<feature type="domain" description="Membrane insertase YidC/Oxa/ALB C-terminal" evidence="9">
    <location>
        <begin position="134"/>
        <end position="348"/>
    </location>
</feature>
<dbReference type="PANTHER" id="PTHR12428">
    <property type="entry name" value="OXA1"/>
    <property type="match status" value="1"/>
</dbReference>
<evidence type="ECO:0000256" key="4">
    <source>
        <dbReference type="ARBA" id="ARBA00022989"/>
    </source>
</evidence>
<evidence type="ECO:0000313" key="11">
    <source>
        <dbReference type="Proteomes" id="UP000634136"/>
    </source>
</evidence>
<dbReference type="CDD" id="cd20070">
    <property type="entry name" value="5TM_YidC_Alb3"/>
    <property type="match status" value="1"/>
</dbReference>
<sequence>MASLLPSAPNIASAPFSYRTTTTTSPLLHRPHHYRHNLFHSRHFLRGSLTVARFGFKPDFLPEPHGAEELIKDLFNRADALLYTIADAAVSSSDTVATTAKQNNDWLSGITGYMESVLKVLKDGLSTLHVPYAYGFAIILLTVLVKAATFPLTKKQVESSLAMRSLQPQIKAIQQRYAGDQERIQLETARLYKLAGINPLAGCLPTLATIPVWIGLYRALSNVADEGLLTEGFFWIPSLAGPTTIAARQNGSGISWLFPFVDGHPPLGWSDTLAYLVLPILLVVSQYISVQIMQSTQPNDPNMKSSQALTKVLPLMIGYFALSVPSGLSLYWFTNNILSTAQQVWLQKLGGAKNPVMQVRDDTMKDDLMQVQKSVSELNTTKKEAREGEKLTLQGPKPGDRFKQLKEQEARRRQQREEEEKKKAEDASAKATNVHEVGDYLVVEKSQAVTAENDPSTSGVVVNGNPSNEDLERHQNATSTPQIENNDDSANFQINERNEKSLEKETIDLYTTTAATEKKPPAEDPEHVTKD</sequence>
<comment type="subcellular location">
    <subcellularLocation>
        <location evidence="1 6">Membrane</location>
        <topology evidence="1 6">Multi-pass membrane protein</topology>
    </subcellularLocation>
</comment>
<evidence type="ECO:0000256" key="8">
    <source>
        <dbReference type="SAM" id="Phobius"/>
    </source>
</evidence>
<proteinExistence type="inferred from homology"/>
<dbReference type="InterPro" id="IPR001708">
    <property type="entry name" value="YidC/ALB3/OXA1/COX18"/>
</dbReference>
<keyword evidence="5 8" id="KW-0472">Membrane</keyword>
<dbReference type="GO" id="GO:0051205">
    <property type="term" value="P:protein insertion into membrane"/>
    <property type="evidence" value="ECO:0007669"/>
    <property type="project" value="TreeGrafter"/>
</dbReference>
<feature type="transmembrane region" description="Helical" evidence="8">
    <location>
        <begin position="312"/>
        <end position="333"/>
    </location>
</feature>
<feature type="region of interest" description="Disordered" evidence="7">
    <location>
        <begin position="449"/>
        <end position="531"/>
    </location>
</feature>
<dbReference type="Proteomes" id="UP000634136">
    <property type="component" value="Unassembled WGS sequence"/>
</dbReference>
<dbReference type="EMBL" id="JAAIUW010000010">
    <property type="protein sequence ID" value="KAF7813657.1"/>
    <property type="molecule type" value="Genomic_DNA"/>
</dbReference>
<dbReference type="OrthoDB" id="2148490at2759"/>
<dbReference type="Pfam" id="PF02096">
    <property type="entry name" value="60KD_IMP"/>
    <property type="match status" value="1"/>
</dbReference>
<feature type="compositionally biased region" description="Polar residues" evidence="7">
    <location>
        <begin position="476"/>
        <end position="495"/>
    </location>
</feature>
<dbReference type="InterPro" id="IPR028055">
    <property type="entry name" value="YidC/Oxa/ALB_C"/>
</dbReference>
<evidence type="ECO:0000313" key="10">
    <source>
        <dbReference type="EMBL" id="KAF7813657.1"/>
    </source>
</evidence>
<feature type="compositionally biased region" description="Basic and acidic residues" evidence="7">
    <location>
        <begin position="496"/>
        <end position="507"/>
    </location>
</feature>
<evidence type="ECO:0000256" key="6">
    <source>
        <dbReference type="RuleBase" id="RU003945"/>
    </source>
</evidence>
<dbReference type="InterPro" id="IPR047196">
    <property type="entry name" value="YidC_ALB_C"/>
</dbReference>
<feature type="region of interest" description="Disordered" evidence="7">
    <location>
        <begin position="379"/>
        <end position="432"/>
    </location>
</feature>
<comment type="caution">
    <text evidence="10">The sequence shown here is derived from an EMBL/GenBank/DDBJ whole genome shotgun (WGS) entry which is preliminary data.</text>
</comment>
<evidence type="ECO:0000259" key="9">
    <source>
        <dbReference type="Pfam" id="PF02096"/>
    </source>
</evidence>
<protein>
    <submittedName>
        <fullName evidence="10">ALBINO3-like protein 1, chloroplastic</fullName>
    </submittedName>
</protein>
<name>A0A834T274_9FABA</name>
<dbReference type="GO" id="GO:0010027">
    <property type="term" value="P:thylakoid membrane organization"/>
    <property type="evidence" value="ECO:0007669"/>
    <property type="project" value="TreeGrafter"/>
</dbReference>
<feature type="transmembrane region" description="Helical" evidence="8">
    <location>
        <begin position="191"/>
        <end position="214"/>
    </location>
</feature>
<evidence type="ECO:0000256" key="1">
    <source>
        <dbReference type="ARBA" id="ARBA00004141"/>
    </source>
</evidence>
<keyword evidence="11" id="KW-1185">Reference proteome</keyword>
<evidence type="ECO:0000256" key="2">
    <source>
        <dbReference type="ARBA" id="ARBA00010583"/>
    </source>
</evidence>
<feature type="compositionally biased region" description="Basic and acidic residues" evidence="7">
    <location>
        <begin position="516"/>
        <end position="531"/>
    </location>
</feature>
<dbReference type="GO" id="GO:0032977">
    <property type="term" value="F:membrane insertase activity"/>
    <property type="evidence" value="ECO:0007669"/>
    <property type="project" value="InterPro"/>
</dbReference>
<comment type="similarity">
    <text evidence="6">Belongs to the OXA1/ALB3/YidC family.</text>
</comment>
<dbReference type="GO" id="GO:0072598">
    <property type="term" value="P:protein localization to chloroplast"/>
    <property type="evidence" value="ECO:0007669"/>
    <property type="project" value="TreeGrafter"/>
</dbReference>
<comment type="similarity">
    <text evidence="2">Belongs to the OXA1/ALB3/YidC (TC 2.A.9.2) family.</text>
</comment>
<reference evidence="10" key="1">
    <citation type="submission" date="2020-09" db="EMBL/GenBank/DDBJ databases">
        <title>Genome-Enabled Discovery of Anthraquinone Biosynthesis in Senna tora.</title>
        <authorList>
            <person name="Kang S.-H."/>
            <person name="Pandey R.P."/>
            <person name="Lee C.-M."/>
            <person name="Sim J.-S."/>
            <person name="Jeong J.-T."/>
            <person name="Choi B.-S."/>
            <person name="Jung M."/>
            <person name="Ginzburg D."/>
            <person name="Zhao K."/>
            <person name="Won S.Y."/>
            <person name="Oh T.-J."/>
            <person name="Yu Y."/>
            <person name="Kim N.-H."/>
            <person name="Lee O.R."/>
            <person name="Lee T.-H."/>
            <person name="Bashyal P."/>
            <person name="Kim T.-S."/>
            <person name="Lee W.-H."/>
            <person name="Kawkins C."/>
            <person name="Kim C.-K."/>
            <person name="Kim J.S."/>
            <person name="Ahn B.O."/>
            <person name="Rhee S.Y."/>
            <person name="Sohng J.K."/>
        </authorList>
    </citation>
    <scope>NUCLEOTIDE SEQUENCE</scope>
    <source>
        <tissue evidence="10">Leaf</tissue>
    </source>
</reference>
<evidence type="ECO:0000256" key="5">
    <source>
        <dbReference type="ARBA" id="ARBA00023136"/>
    </source>
</evidence>
<evidence type="ECO:0000256" key="7">
    <source>
        <dbReference type="SAM" id="MobiDB-lite"/>
    </source>
</evidence>
<dbReference type="GO" id="GO:0009535">
    <property type="term" value="C:chloroplast thylakoid membrane"/>
    <property type="evidence" value="ECO:0007669"/>
    <property type="project" value="TreeGrafter"/>
</dbReference>
<evidence type="ECO:0000256" key="3">
    <source>
        <dbReference type="ARBA" id="ARBA00022692"/>
    </source>
</evidence>
<feature type="transmembrane region" description="Helical" evidence="8">
    <location>
        <begin position="132"/>
        <end position="153"/>
    </location>
</feature>
<dbReference type="NCBIfam" id="TIGR03592">
    <property type="entry name" value="yidC_oxa1_cterm"/>
    <property type="match status" value="1"/>
</dbReference>
<gene>
    <name evidence="10" type="ORF">G2W53_034633</name>
</gene>
<feature type="transmembrane region" description="Helical" evidence="8">
    <location>
        <begin position="273"/>
        <end position="292"/>
    </location>
</feature>
<accession>A0A834T274</accession>